<dbReference type="Gene3D" id="3.20.20.70">
    <property type="entry name" value="Aldolase class I"/>
    <property type="match status" value="1"/>
</dbReference>
<dbReference type="GO" id="GO:0051539">
    <property type="term" value="F:4 iron, 4 sulfur cluster binding"/>
    <property type="evidence" value="ECO:0007669"/>
    <property type="project" value="UniProtKB-KW"/>
</dbReference>
<dbReference type="SFLD" id="SFLDG01384">
    <property type="entry name" value="thioether_bond_formation_requi"/>
    <property type="match status" value="1"/>
</dbReference>
<dbReference type="HOGENOM" id="CLU_009273_3_4_7"/>
<proteinExistence type="inferred from homology"/>
<dbReference type="InterPro" id="IPR013785">
    <property type="entry name" value="Aldolase_TIM"/>
</dbReference>
<keyword evidence="2" id="KW-0004">4Fe-4S</keyword>
<dbReference type="CDD" id="cd01335">
    <property type="entry name" value="Radical_SAM"/>
    <property type="match status" value="1"/>
</dbReference>
<dbReference type="eggNOG" id="COG0641">
    <property type="taxonomic scope" value="Bacteria"/>
</dbReference>
<keyword evidence="4" id="KW-0479">Metal-binding</keyword>
<dbReference type="PANTHER" id="PTHR43273:SF3">
    <property type="entry name" value="ANAEROBIC SULFATASE-MATURATING ENZYME HOMOLOG ASLB-RELATED"/>
    <property type="match status" value="1"/>
</dbReference>
<dbReference type="SUPFAM" id="SSF102114">
    <property type="entry name" value="Radical SAM enzymes"/>
    <property type="match status" value="1"/>
</dbReference>
<dbReference type="STRING" id="573370.DMR_32270"/>
<dbReference type="SFLD" id="SFLDG01067">
    <property type="entry name" value="SPASM/twitch_domain_containing"/>
    <property type="match status" value="1"/>
</dbReference>
<sequence>MELSGGSMLITTFQTTNNYYAYSAWTNEIARISKELYNLFNNAEESEKRRKGIELGLLPIAPIPVDVFSDERIGEAVSELMEQGPETLILSVTDQCNFRCRYCQFSGAYPQSRVHSNKKMTSELAVQAIDWCANFLRTKRHVGFYGGEPLLRFSLLKEAIRHALSTFKGETSFGITTNGSLLDVEVMDFLEEFNVHLFVSLDGPAIVNDRYRLDSSGRPTFNVVWGNLQKLQNRHPAYYSKYVGFNVTAAPPDQLPLVVRFFEENPSFFKDKLFNISNIKQGSDEIFQRLEVKEPGSQINYQWAWEAFLSACIHNERPPDYTRKICEPPMARIHHREMGAQVSFTTDAGQCEPGLRCHVMTDGTLHMCEHIDPIFPLGRLPSGFDYDSIRTCLRMFREIINVHCQDCWAIQLCSKCIPHIVDGTSLSLTNLSSLCNVIKKRLKRDFAHYCESREKNLDCFEWIANKTYDVNI</sequence>
<evidence type="ECO:0000313" key="9">
    <source>
        <dbReference type="EMBL" id="BAH76718.1"/>
    </source>
</evidence>
<dbReference type="InterPro" id="IPR023867">
    <property type="entry name" value="Sulphatase_maturase_rSAM"/>
</dbReference>
<dbReference type="InterPro" id="IPR058240">
    <property type="entry name" value="rSAM_sf"/>
</dbReference>
<dbReference type="EMBL" id="AP010904">
    <property type="protein sequence ID" value="BAH76718.1"/>
    <property type="molecule type" value="Genomic_DNA"/>
</dbReference>
<evidence type="ECO:0000256" key="6">
    <source>
        <dbReference type="ARBA" id="ARBA00023014"/>
    </source>
</evidence>
<keyword evidence="10" id="KW-1185">Reference proteome</keyword>
<reference evidence="9 10" key="1">
    <citation type="journal article" date="2009" name="Genome Res.">
        <title>Whole genome sequence of Desulfovibrio magneticus strain RS-1 revealed common gene clusters in magnetotactic bacteria.</title>
        <authorList>
            <person name="Nakazawa H."/>
            <person name="Arakaki A."/>
            <person name="Narita-Yamada S."/>
            <person name="Yashiro I."/>
            <person name="Jinno K."/>
            <person name="Aoki N."/>
            <person name="Tsuruyama A."/>
            <person name="Okamura Y."/>
            <person name="Tanikawa S."/>
            <person name="Fujita N."/>
            <person name="Takeyama H."/>
            <person name="Matsunaga T."/>
        </authorList>
    </citation>
    <scope>NUCLEOTIDE SEQUENCE [LARGE SCALE GENOMIC DNA]</scope>
    <source>
        <strain evidence="10">ATCC 700980 / DSM 13731 / RS-1</strain>
    </source>
</reference>
<dbReference type="KEGG" id="dma:DMR_32270"/>
<name>C4XJG8_SOLM1</name>
<evidence type="ECO:0000256" key="5">
    <source>
        <dbReference type="ARBA" id="ARBA00023004"/>
    </source>
</evidence>
<dbReference type="InterPro" id="IPR007197">
    <property type="entry name" value="rSAM"/>
</dbReference>
<evidence type="ECO:0000256" key="3">
    <source>
        <dbReference type="ARBA" id="ARBA00022691"/>
    </source>
</evidence>
<accession>C4XJG8</accession>
<comment type="cofactor">
    <cofactor evidence="1">
        <name>[4Fe-4S] cluster</name>
        <dbReference type="ChEBI" id="CHEBI:49883"/>
    </cofactor>
</comment>
<keyword evidence="5" id="KW-0408">Iron</keyword>
<keyword evidence="3" id="KW-0949">S-adenosyl-L-methionine</keyword>
<keyword evidence="6" id="KW-0411">Iron-sulfur</keyword>
<evidence type="ECO:0000256" key="7">
    <source>
        <dbReference type="ARBA" id="ARBA00023601"/>
    </source>
</evidence>
<dbReference type="SFLD" id="SFLDS00029">
    <property type="entry name" value="Radical_SAM"/>
    <property type="match status" value="1"/>
</dbReference>
<protein>
    <recommendedName>
        <fullName evidence="8">Radical SAM core domain-containing protein</fullName>
    </recommendedName>
</protein>
<dbReference type="GO" id="GO:0046872">
    <property type="term" value="F:metal ion binding"/>
    <property type="evidence" value="ECO:0007669"/>
    <property type="project" value="UniProtKB-KW"/>
</dbReference>
<evidence type="ECO:0000256" key="4">
    <source>
        <dbReference type="ARBA" id="ARBA00022723"/>
    </source>
</evidence>
<dbReference type="SFLD" id="SFLDG01386">
    <property type="entry name" value="main_SPASM_domain-containing"/>
    <property type="match status" value="1"/>
</dbReference>
<dbReference type="Proteomes" id="UP000009071">
    <property type="component" value="Chromosome"/>
</dbReference>
<evidence type="ECO:0000259" key="8">
    <source>
        <dbReference type="PROSITE" id="PS51918"/>
    </source>
</evidence>
<organism evidence="9 10">
    <name type="scientific">Solidesulfovibrio magneticus (strain ATCC 700980 / DSM 13731 / RS-1)</name>
    <name type="common">Desulfovibrio magneticus</name>
    <dbReference type="NCBI Taxonomy" id="573370"/>
    <lineage>
        <taxon>Bacteria</taxon>
        <taxon>Pseudomonadati</taxon>
        <taxon>Thermodesulfobacteriota</taxon>
        <taxon>Desulfovibrionia</taxon>
        <taxon>Desulfovibrionales</taxon>
        <taxon>Desulfovibrionaceae</taxon>
        <taxon>Solidesulfovibrio</taxon>
    </lineage>
</organism>
<dbReference type="PROSITE" id="PS51918">
    <property type="entry name" value="RADICAL_SAM"/>
    <property type="match status" value="1"/>
</dbReference>
<dbReference type="PROSITE" id="PS01305">
    <property type="entry name" value="MOAA_NIFB_PQQE"/>
    <property type="match status" value="1"/>
</dbReference>
<gene>
    <name evidence="9" type="ordered locus">DMR_32270</name>
</gene>
<dbReference type="PANTHER" id="PTHR43273">
    <property type="entry name" value="ANAEROBIC SULFATASE-MATURATING ENZYME HOMOLOG ASLB-RELATED"/>
    <property type="match status" value="1"/>
</dbReference>
<evidence type="ECO:0000313" key="10">
    <source>
        <dbReference type="Proteomes" id="UP000009071"/>
    </source>
</evidence>
<evidence type="ECO:0000256" key="1">
    <source>
        <dbReference type="ARBA" id="ARBA00001966"/>
    </source>
</evidence>
<dbReference type="Pfam" id="PF04055">
    <property type="entry name" value="Radical_SAM"/>
    <property type="match status" value="1"/>
</dbReference>
<dbReference type="AlphaFoldDB" id="C4XJG8"/>
<dbReference type="InterPro" id="IPR000385">
    <property type="entry name" value="MoaA_NifB_PqqE_Fe-S-bd_CS"/>
</dbReference>
<feature type="domain" description="Radical SAM core" evidence="8">
    <location>
        <begin position="82"/>
        <end position="302"/>
    </location>
</feature>
<comment type="similarity">
    <text evidence="7">Belongs to the radical SAM superfamily. Anaerobic sulfatase-maturating enzyme family.</text>
</comment>
<evidence type="ECO:0000256" key="2">
    <source>
        <dbReference type="ARBA" id="ARBA00022485"/>
    </source>
</evidence>
<dbReference type="GO" id="GO:0016491">
    <property type="term" value="F:oxidoreductase activity"/>
    <property type="evidence" value="ECO:0007669"/>
    <property type="project" value="InterPro"/>
</dbReference>